<accession>A0A1H1HLR1</accession>
<evidence type="ECO:0000313" key="1">
    <source>
        <dbReference type="EMBL" id="SDR26367.1"/>
    </source>
</evidence>
<dbReference type="Proteomes" id="UP000199365">
    <property type="component" value="Unassembled WGS sequence"/>
</dbReference>
<organism evidence="1 2">
    <name type="scientific">Paraburkholderia tuberum</name>
    <dbReference type="NCBI Taxonomy" id="157910"/>
    <lineage>
        <taxon>Bacteria</taxon>
        <taxon>Pseudomonadati</taxon>
        <taxon>Pseudomonadota</taxon>
        <taxon>Betaproteobacteria</taxon>
        <taxon>Burkholderiales</taxon>
        <taxon>Burkholderiaceae</taxon>
        <taxon>Paraburkholderia</taxon>
    </lineage>
</organism>
<gene>
    <name evidence="1" type="ORF">SAMN05445850_3690</name>
</gene>
<evidence type="ECO:0000313" key="2">
    <source>
        <dbReference type="Proteomes" id="UP000199365"/>
    </source>
</evidence>
<sequence length="81" mass="8804">MAAKESYRYTAMPHRFRLLEKIAFSLVCWSAAAGSAYIGYERCPDIKVALHAGEKFLDASGQYAFACAAPAAEACARLPVE</sequence>
<dbReference type="AlphaFoldDB" id="A0A1H1HLR1"/>
<reference evidence="2" key="1">
    <citation type="submission" date="2016-10" db="EMBL/GenBank/DDBJ databases">
        <authorList>
            <person name="Varghese N."/>
            <person name="Submissions S."/>
        </authorList>
    </citation>
    <scope>NUCLEOTIDE SEQUENCE [LARGE SCALE GENOMIC DNA]</scope>
    <source>
        <strain evidence="2">DUS833</strain>
    </source>
</reference>
<keyword evidence="2" id="KW-1185">Reference proteome</keyword>
<proteinExistence type="predicted"/>
<name>A0A1H1HLR1_9BURK</name>
<protein>
    <submittedName>
        <fullName evidence="1">Uncharacterized protein</fullName>
    </submittedName>
</protein>
<dbReference type="EMBL" id="FNKX01000001">
    <property type="protein sequence ID" value="SDR26367.1"/>
    <property type="molecule type" value="Genomic_DNA"/>
</dbReference>